<proteinExistence type="predicted"/>
<keyword evidence="1" id="KW-0812">Transmembrane</keyword>
<organism evidence="2 3">
    <name type="scientific">Cognatiluteimonas sedimenti</name>
    <dbReference type="NCBI Taxonomy" id="2927791"/>
    <lineage>
        <taxon>Bacteria</taxon>
        <taxon>Pseudomonadati</taxon>
        <taxon>Pseudomonadota</taxon>
        <taxon>Gammaproteobacteria</taxon>
        <taxon>Lysobacterales</taxon>
        <taxon>Lysobacteraceae</taxon>
        <taxon>Cognatiluteimonas</taxon>
    </lineage>
</organism>
<dbReference type="EMBL" id="JALGCL010000003">
    <property type="protein sequence ID" value="MCJ0826368.1"/>
    <property type="molecule type" value="Genomic_DNA"/>
</dbReference>
<evidence type="ECO:0000313" key="3">
    <source>
        <dbReference type="Proteomes" id="UP001165423"/>
    </source>
</evidence>
<sequence length="104" mass="11720">MQALRLKSIAVVLLVIASVVFAAQLLWLRQVSRLDVSPLFIGLFVLAPLVVCASFFVAWYLFLVAKSRAKAVRWIFWVALACCATFWVSFYWVFVFRAAMGIAA</sequence>
<dbReference type="RefSeq" id="WP_243321754.1">
    <property type="nucleotide sequence ID" value="NZ_JALGCL010000003.1"/>
</dbReference>
<feature type="transmembrane region" description="Helical" evidence="1">
    <location>
        <begin position="38"/>
        <end position="62"/>
    </location>
</feature>
<evidence type="ECO:0000313" key="2">
    <source>
        <dbReference type="EMBL" id="MCJ0826368.1"/>
    </source>
</evidence>
<keyword evidence="3" id="KW-1185">Reference proteome</keyword>
<keyword evidence="1" id="KW-0472">Membrane</keyword>
<dbReference type="Proteomes" id="UP001165423">
    <property type="component" value="Unassembled WGS sequence"/>
</dbReference>
<keyword evidence="1" id="KW-1133">Transmembrane helix</keyword>
<name>A0ABT0A5U7_9GAMM</name>
<feature type="transmembrane region" description="Helical" evidence="1">
    <location>
        <begin position="74"/>
        <end position="94"/>
    </location>
</feature>
<evidence type="ECO:0000256" key="1">
    <source>
        <dbReference type="SAM" id="Phobius"/>
    </source>
</evidence>
<protein>
    <submittedName>
        <fullName evidence="2">Uncharacterized protein</fullName>
    </submittedName>
</protein>
<gene>
    <name evidence="2" type="ORF">MQC88_10465</name>
</gene>
<reference evidence="2 3" key="1">
    <citation type="submission" date="2022-03" db="EMBL/GenBank/DDBJ databases">
        <title>Luteimonas soily sp. nov., a novel bacterium isolated from the soil.</title>
        <authorList>
            <person name="Zhang X."/>
        </authorList>
    </citation>
    <scope>NUCLEOTIDE SEQUENCE [LARGE SCALE GENOMIC DNA]</scope>
    <source>
        <strain evidence="2 3">50</strain>
    </source>
</reference>
<comment type="caution">
    <text evidence="2">The sequence shown here is derived from an EMBL/GenBank/DDBJ whole genome shotgun (WGS) entry which is preliminary data.</text>
</comment>
<accession>A0ABT0A5U7</accession>